<dbReference type="GO" id="GO:0009097">
    <property type="term" value="P:isoleucine biosynthetic process"/>
    <property type="evidence" value="ECO:0007669"/>
    <property type="project" value="InterPro"/>
</dbReference>
<evidence type="ECO:0000256" key="2">
    <source>
        <dbReference type="ARBA" id="ARBA00005097"/>
    </source>
</evidence>
<evidence type="ECO:0000256" key="9">
    <source>
        <dbReference type="ARBA" id="ARBA00022915"/>
    </source>
</evidence>
<comment type="pathway">
    <text evidence="2">Amino-acid biosynthesis; L-threonine biosynthesis; L-threonine from L-aspartate: step 2/5.</text>
</comment>
<comment type="subunit">
    <text evidence="4">Homodimer.</text>
</comment>
<comment type="pathway">
    <text evidence="1">Amino-acid biosynthesis; L-methionine biosynthesis via de novo pathway; L-homoserine from L-aspartate: step 2/3.</text>
</comment>
<dbReference type="CDD" id="cd18131">
    <property type="entry name" value="ASADH_C_bac_euk_like"/>
    <property type="match status" value="1"/>
</dbReference>
<dbReference type="GO" id="GO:0019877">
    <property type="term" value="P:diaminopimelate biosynthetic process"/>
    <property type="evidence" value="ECO:0007669"/>
    <property type="project" value="UniProtKB-KW"/>
</dbReference>
<dbReference type="EC" id="1.2.1.11" evidence="5"/>
<dbReference type="GO" id="GO:0009086">
    <property type="term" value="P:methionine biosynthetic process"/>
    <property type="evidence" value="ECO:0007669"/>
    <property type="project" value="UniProtKB-KW"/>
</dbReference>
<keyword evidence="10" id="KW-0560">Oxidoreductase</keyword>
<dbReference type="EMBL" id="LAZR01000108">
    <property type="protein sequence ID" value="KKN90698.1"/>
    <property type="molecule type" value="Genomic_DNA"/>
</dbReference>
<dbReference type="GO" id="GO:0050661">
    <property type="term" value="F:NADP binding"/>
    <property type="evidence" value="ECO:0007669"/>
    <property type="project" value="InterPro"/>
</dbReference>
<keyword evidence="12" id="KW-0486">Methionine biosynthesis</keyword>
<comment type="similarity">
    <text evidence="3">Belongs to the aspartate-semialdehyde dehydrogenase family.</text>
</comment>
<evidence type="ECO:0000256" key="3">
    <source>
        <dbReference type="ARBA" id="ARBA00010584"/>
    </source>
</evidence>
<accession>A0A0F9XFR4</accession>
<keyword evidence="9" id="KW-0220">Diaminopimelate biosynthesis</keyword>
<dbReference type="GO" id="GO:0009088">
    <property type="term" value="P:threonine biosynthetic process"/>
    <property type="evidence" value="ECO:0007669"/>
    <property type="project" value="UniProtKB-UniPathway"/>
</dbReference>
<name>A0A0F9XFR4_9ZZZZ</name>
<dbReference type="InterPro" id="IPR036291">
    <property type="entry name" value="NAD(P)-bd_dom_sf"/>
</dbReference>
<dbReference type="Pfam" id="PF02774">
    <property type="entry name" value="Semialdhyde_dhC"/>
    <property type="match status" value="1"/>
</dbReference>
<keyword evidence="11" id="KW-0457">Lysine biosynthesis</keyword>
<feature type="domain" description="Semialdehyde dehydrogenase NAD-binding" evidence="14">
    <location>
        <begin position="4"/>
        <end position="119"/>
    </location>
</feature>
<dbReference type="CDD" id="cd02316">
    <property type="entry name" value="VcASADH2_like_N"/>
    <property type="match status" value="1"/>
</dbReference>
<evidence type="ECO:0000256" key="5">
    <source>
        <dbReference type="ARBA" id="ARBA00013120"/>
    </source>
</evidence>
<dbReference type="Gene3D" id="3.40.50.720">
    <property type="entry name" value="NAD(P)-binding Rossmann-like Domain"/>
    <property type="match status" value="1"/>
</dbReference>
<dbReference type="NCBIfam" id="TIGR01296">
    <property type="entry name" value="asd_B"/>
    <property type="match status" value="1"/>
</dbReference>
<comment type="catalytic activity">
    <reaction evidence="13">
        <text>L-aspartate 4-semialdehyde + phosphate + NADP(+) = 4-phospho-L-aspartate + NADPH + H(+)</text>
        <dbReference type="Rhea" id="RHEA:24284"/>
        <dbReference type="ChEBI" id="CHEBI:15378"/>
        <dbReference type="ChEBI" id="CHEBI:43474"/>
        <dbReference type="ChEBI" id="CHEBI:57535"/>
        <dbReference type="ChEBI" id="CHEBI:57783"/>
        <dbReference type="ChEBI" id="CHEBI:58349"/>
        <dbReference type="ChEBI" id="CHEBI:537519"/>
        <dbReference type="EC" id="1.2.1.11"/>
    </reaction>
</comment>
<dbReference type="HAMAP" id="MF_02121">
    <property type="entry name" value="ASADH"/>
    <property type="match status" value="1"/>
</dbReference>
<keyword evidence="7" id="KW-0791">Threonine biosynthesis</keyword>
<evidence type="ECO:0000256" key="4">
    <source>
        <dbReference type="ARBA" id="ARBA00011738"/>
    </source>
</evidence>
<dbReference type="InterPro" id="IPR012080">
    <property type="entry name" value="Asp_semialdehyde_DH"/>
</dbReference>
<dbReference type="GO" id="GO:0051287">
    <property type="term" value="F:NAD binding"/>
    <property type="evidence" value="ECO:0007669"/>
    <property type="project" value="InterPro"/>
</dbReference>
<dbReference type="NCBIfam" id="NF011456">
    <property type="entry name" value="PRK14874.1"/>
    <property type="match status" value="1"/>
</dbReference>
<evidence type="ECO:0000256" key="8">
    <source>
        <dbReference type="ARBA" id="ARBA00022857"/>
    </source>
</evidence>
<dbReference type="UniPathway" id="UPA00034">
    <property type="reaction ID" value="UER00016"/>
</dbReference>
<dbReference type="InterPro" id="IPR000534">
    <property type="entry name" value="Semialdehyde_DH_NAD-bd"/>
</dbReference>
<dbReference type="InterPro" id="IPR005986">
    <property type="entry name" value="Asp_semialdehyde_DH_beta"/>
</dbReference>
<evidence type="ECO:0000256" key="11">
    <source>
        <dbReference type="ARBA" id="ARBA00023154"/>
    </source>
</evidence>
<dbReference type="InterPro" id="IPR012280">
    <property type="entry name" value="Semialdhyde_DH_dimer_dom"/>
</dbReference>
<keyword evidence="8" id="KW-0521">NADP</keyword>
<dbReference type="AlphaFoldDB" id="A0A0F9XFR4"/>
<protein>
    <recommendedName>
        <fullName evidence="5">aspartate-semialdehyde dehydrogenase</fullName>
        <ecNumber evidence="5">1.2.1.11</ecNumber>
    </recommendedName>
</protein>
<evidence type="ECO:0000259" key="14">
    <source>
        <dbReference type="SMART" id="SM00859"/>
    </source>
</evidence>
<evidence type="ECO:0000256" key="7">
    <source>
        <dbReference type="ARBA" id="ARBA00022697"/>
    </source>
</evidence>
<dbReference type="SMART" id="SM00859">
    <property type="entry name" value="Semialdhyde_dh"/>
    <property type="match status" value="1"/>
</dbReference>
<dbReference type="UniPathway" id="UPA00050">
    <property type="reaction ID" value="UER00463"/>
</dbReference>
<dbReference type="PANTHER" id="PTHR46278:SF2">
    <property type="entry name" value="ASPARTATE-SEMIALDEHYDE DEHYDROGENASE"/>
    <property type="match status" value="1"/>
</dbReference>
<dbReference type="SUPFAM" id="SSF55347">
    <property type="entry name" value="Glyceraldehyde-3-phosphate dehydrogenase-like, C-terminal domain"/>
    <property type="match status" value="1"/>
</dbReference>
<evidence type="ECO:0000256" key="13">
    <source>
        <dbReference type="ARBA" id="ARBA00047891"/>
    </source>
</evidence>
<proteinExistence type="inferred from homology"/>
<sequence length="332" mass="35624">MAYNVAIMGATGAVGTEFLRILEQRNFPLASLKLLASHRSAGKKLTFAGEELVVEELGGNSFKGIDLVLASAGGEISKKFAPIAVAAGAVVVDNTSAFRMDPDVPLVVPEVNPQDIKTHKGIIANPNCSTIIMNVPVWPLHKAAPVRRIVVSTYQAASGAGAAAMAELEEGARAHLEGRPFEPTVLPHKAAFNVFSHNSAVGEDGYNEEERKMGLETRKIFHAPDIRIAATCVRVPVLRAHSEAINLEFAEPMSEQQVREILADAPGVTIVDDREKSYFPMPLDATGQDDVLVGRIRQDISQDGQIGIEMFVSGDQIRKGAALNAVQIAEML</sequence>
<dbReference type="Pfam" id="PF01118">
    <property type="entry name" value="Semialdhyde_dh"/>
    <property type="match status" value="1"/>
</dbReference>
<gene>
    <name evidence="15" type="ORF">LCGC14_0226410</name>
</gene>
<evidence type="ECO:0000256" key="6">
    <source>
        <dbReference type="ARBA" id="ARBA00022605"/>
    </source>
</evidence>
<dbReference type="Gene3D" id="3.30.360.10">
    <property type="entry name" value="Dihydrodipicolinate Reductase, domain 2"/>
    <property type="match status" value="1"/>
</dbReference>
<reference evidence="15" key="1">
    <citation type="journal article" date="2015" name="Nature">
        <title>Complex archaea that bridge the gap between prokaryotes and eukaryotes.</title>
        <authorList>
            <person name="Spang A."/>
            <person name="Saw J.H."/>
            <person name="Jorgensen S.L."/>
            <person name="Zaremba-Niedzwiedzka K."/>
            <person name="Martijn J."/>
            <person name="Lind A.E."/>
            <person name="van Eijk R."/>
            <person name="Schleper C."/>
            <person name="Guy L."/>
            <person name="Ettema T.J."/>
        </authorList>
    </citation>
    <scope>NUCLEOTIDE SEQUENCE</scope>
</reference>
<dbReference type="GO" id="GO:0046983">
    <property type="term" value="F:protein dimerization activity"/>
    <property type="evidence" value="ECO:0007669"/>
    <property type="project" value="InterPro"/>
</dbReference>
<keyword evidence="6" id="KW-0028">Amino-acid biosynthesis</keyword>
<evidence type="ECO:0000256" key="10">
    <source>
        <dbReference type="ARBA" id="ARBA00023002"/>
    </source>
</evidence>
<evidence type="ECO:0000256" key="1">
    <source>
        <dbReference type="ARBA" id="ARBA00005021"/>
    </source>
</evidence>
<dbReference type="UniPathway" id="UPA00051">
    <property type="reaction ID" value="UER00464"/>
</dbReference>
<evidence type="ECO:0000256" key="12">
    <source>
        <dbReference type="ARBA" id="ARBA00023167"/>
    </source>
</evidence>
<evidence type="ECO:0000313" key="15">
    <source>
        <dbReference type="EMBL" id="KKN90698.1"/>
    </source>
</evidence>
<dbReference type="PIRSF" id="PIRSF000148">
    <property type="entry name" value="ASA_dh"/>
    <property type="match status" value="1"/>
</dbReference>
<dbReference type="PANTHER" id="PTHR46278">
    <property type="entry name" value="DEHYDROGENASE, PUTATIVE-RELATED"/>
    <property type="match status" value="1"/>
</dbReference>
<comment type="caution">
    <text evidence="15">The sequence shown here is derived from an EMBL/GenBank/DDBJ whole genome shotgun (WGS) entry which is preliminary data.</text>
</comment>
<dbReference type="GO" id="GO:0009089">
    <property type="term" value="P:lysine biosynthetic process via diaminopimelate"/>
    <property type="evidence" value="ECO:0007669"/>
    <property type="project" value="UniProtKB-UniPathway"/>
</dbReference>
<dbReference type="GO" id="GO:0004073">
    <property type="term" value="F:aspartate-semialdehyde dehydrogenase activity"/>
    <property type="evidence" value="ECO:0007669"/>
    <property type="project" value="UniProtKB-EC"/>
</dbReference>
<dbReference type="SUPFAM" id="SSF51735">
    <property type="entry name" value="NAD(P)-binding Rossmann-fold domains"/>
    <property type="match status" value="1"/>
</dbReference>
<organism evidence="15">
    <name type="scientific">marine sediment metagenome</name>
    <dbReference type="NCBI Taxonomy" id="412755"/>
    <lineage>
        <taxon>unclassified sequences</taxon>
        <taxon>metagenomes</taxon>
        <taxon>ecological metagenomes</taxon>
    </lineage>
</organism>